<dbReference type="STRING" id="387005.A0A183I7F8"/>
<sequence>TTTIVNDFTTESEQTIGEDEVKIIKITVGLPTTTTVSNLIHHSNSAVSDDNESTRGGTSSVTIALAIIFGKYV</sequence>
<protein>
    <submittedName>
        <fullName evidence="3">Hyphal_reg_CWP domain-containing protein</fullName>
    </submittedName>
</protein>
<dbReference type="EMBL" id="UZAJ01042587">
    <property type="protein sequence ID" value="VDP23161.1"/>
    <property type="molecule type" value="Genomic_DNA"/>
</dbReference>
<proteinExistence type="predicted"/>
<dbReference type="Proteomes" id="UP000267606">
    <property type="component" value="Unassembled WGS sequence"/>
</dbReference>
<gene>
    <name evidence="1" type="ORF">OFLC_LOCUS15670</name>
</gene>
<name>A0A183I7F8_9BILA</name>
<dbReference type="WBParaSite" id="OFLC_0001568301-mRNA-1">
    <property type="protein sequence ID" value="OFLC_0001568301-mRNA-1"/>
    <property type="gene ID" value="OFLC_0001568301"/>
</dbReference>
<evidence type="ECO:0000313" key="2">
    <source>
        <dbReference type="Proteomes" id="UP000267606"/>
    </source>
</evidence>
<reference evidence="1 2" key="2">
    <citation type="submission" date="2018-11" db="EMBL/GenBank/DDBJ databases">
        <authorList>
            <consortium name="Pathogen Informatics"/>
        </authorList>
    </citation>
    <scope>NUCLEOTIDE SEQUENCE [LARGE SCALE GENOMIC DNA]</scope>
</reference>
<evidence type="ECO:0000313" key="1">
    <source>
        <dbReference type="EMBL" id="VDP23161.1"/>
    </source>
</evidence>
<evidence type="ECO:0000313" key="3">
    <source>
        <dbReference type="WBParaSite" id="OFLC_0001568301-mRNA-1"/>
    </source>
</evidence>
<accession>A0A183I7F8</accession>
<dbReference type="AlphaFoldDB" id="A0A183I7F8"/>
<reference evidence="3" key="1">
    <citation type="submission" date="2016-06" db="UniProtKB">
        <authorList>
            <consortium name="WormBaseParasite"/>
        </authorList>
    </citation>
    <scope>IDENTIFICATION</scope>
</reference>
<keyword evidence="2" id="KW-1185">Reference proteome</keyword>
<organism evidence="3">
    <name type="scientific">Onchocerca flexuosa</name>
    <dbReference type="NCBI Taxonomy" id="387005"/>
    <lineage>
        <taxon>Eukaryota</taxon>
        <taxon>Metazoa</taxon>
        <taxon>Ecdysozoa</taxon>
        <taxon>Nematoda</taxon>
        <taxon>Chromadorea</taxon>
        <taxon>Rhabditida</taxon>
        <taxon>Spirurina</taxon>
        <taxon>Spiruromorpha</taxon>
        <taxon>Filarioidea</taxon>
        <taxon>Onchocercidae</taxon>
        <taxon>Onchocerca</taxon>
    </lineage>
</organism>